<feature type="transmembrane region" description="Helical" evidence="1">
    <location>
        <begin position="53"/>
        <end position="74"/>
    </location>
</feature>
<protein>
    <submittedName>
        <fullName evidence="2">Uncharacterized protein</fullName>
    </submittedName>
</protein>
<feature type="transmembrane region" description="Helical" evidence="1">
    <location>
        <begin position="217"/>
        <end position="244"/>
    </location>
</feature>
<sequence>MASSSLPIDTAELIAMYMQAIFYGMVLITVTYGMRVQLWSRDGYLKSRDRINWVMVVATLAMFTIATLEMAFGLRLNLEAFIYYTGPGGAKGQFAEISNWVNVMKTVDYGAQTFIGDAIMAYRCYVVYDRKWRYVAVPAILWLAESVCGWIAVYITATLHSSATLNEQRLVPWITAFLSLTLAMTTITTGMIVFRILRINAGVASKGMTRVGGNQRLIRVVRVLVESGLVYTVSVVCFFSLFLASNNAQYPVSDVTVQLIPITFVLIIIRADQSAAAENYAVHQSTSFPKPITFPVRRSMPDADPSQGTPISSNYPGIQIQTETYMMKDIGNDRDGWKTSELEMV</sequence>
<evidence type="ECO:0000256" key="1">
    <source>
        <dbReference type="SAM" id="Phobius"/>
    </source>
</evidence>
<keyword evidence="1" id="KW-0812">Transmembrane</keyword>
<feature type="transmembrane region" description="Helical" evidence="1">
    <location>
        <begin position="14"/>
        <end position="32"/>
    </location>
</feature>
<feature type="transmembrane region" description="Helical" evidence="1">
    <location>
        <begin position="171"/>
        <end position="197"/>
    </location>
</feature>
<gene>
    <name evidence="2" type="ORF">K466DRAFT_595928</name>
</gene>
<reference evidence="2 3" key="1">
    <citation type="journal article" date="2019" name="Nat. Ecol. Evol.">
        <title>Megaphylogeny resolves global patterns of mushroom evolution.</title>
        <authorList>
            <person name="Varga T."/>
            <person name="Krizsan K."/>
            <person name="Foldi C."/>
            <person name="Dima B."/>
            <person name="Sanchez-Garcia M."/>
            <person name="Sanchez-Ramirez S."/>
            <person name="Szollosi G.J."/>
            <person name="Szarkandi J.G."/>
            <person name="Papp V."/>
            <person name="Albert L."/>
            <person name="Andreopoulos W."/>
            <person name="Angelini C."/>
            <person name="Antonin V."/>
            <person name="Barry K.W."/>
            <person name="Bougher N.L."/>
            <person name="Buchanan P."/>
            <person name="Buyck B."/>
            <person name="Bense V."/>
            <person name="Catcheside P."/>
            <person name="Chovatia M."/>
            <person name="Cooper J."/>
            <person name="Damon W."/>
            <person name="Desjardin D."/>
            <person name="Finy P."/>
            <person name="Geml J."/>
            <person name="Haridas S."/>
            <person name="Hughes K."/>
            <person name="Justo A."/>
            <person name="Karasinski D."/>
            <person name="Kautmanova I."/>
            <person name="Kiss B."/>
            <person name="Kocsube S."/>
            <person name="Kotiranta H."/>
            <person name="LaButti K.M."/>
            <person name="Lechner B.E."/>
            <person name="Liimatainen K."/>
            <person name="Lipzen A."/>
            <person name="Lukacs Z."/>
            <person name="Mihaltcheva S."/>
            <person name="Morgado L.N."/>
            <person name="Niskanen T."/>
            <person name="Noordeloos M.E."/>
            <person name="Ohm R.A."/>
            <person name="Ortiz-Santana B."/>
            <person name="Ovrebo C."/>
            <person name="Racz N."/>
            <person name="Riley R."/>
            <person name="Savchenko A."/>
            <person name="Shiryaev A."/>
            <person name="Soop K."/>
            <person name="Spirin V."/>
            <person name="Szebenyi C."/>
            <person name="Tomsovsky M."/>
            <person name="Tulloss R.E."/>
            <person name="Uehling J."/>
            <person name="Grigoriev I.V."/>
            <person name="Vagvolgyi C."/>
            <person name="Papp T."/>
            <person name="Martin F.M."/>
            <person name="Miettinen O."/>
            <person name="Hibbett D.S."/>
            <person name="Nagy L.G."/>
        </authorList>
    </citation>
    <scope>NUCLEOTIDE SEQUENCE [LARGE SCALE GENOMIC DNA]</scope>
    <source>
        <strain evidence="2 3">HHB13444</strain>
    </source>
</reference>
<evidence type="ECO:0000313" key="3">
    <source>
        <dbReference type="Proteomes" id="UP000308197"/>
    </source>
</evidence>
<feature type="transmembrane region" description="Helical" evidence="1">
    <location>
        <begin position="250"/>
        <end position="269"/>
    </location>
</feature>
<organism evidence="2 3">
    <name type="scientific">Polyporus arcularius HHB13444</name>
    <dbReference type="NCBI Taxonomy" id="1314778"/>
    <lineage>
        <taxon>Eukaryota</taxon>
        <taxon>Fungi</taxon>
        <taxon>Dikarya</taxon>
        <taxon>Basidiomycota</taxon>
        <taxon>Agaricomycotina</taxon>
        <taxon>Agaricomycetes</taxon>
        <taxon>Polyporales</taxon>
        <taxon>Polyporaceae</taxon>
        <taxon>Polyporus</taxon>
    </lineage>
</organism>
<keyword evidence="3" id="KW-1185">Reference proteome</keyword>
<keyword evidence="1" id="KW-1133">Transmembrane helix</keyword>
<keyword evidence="1" id="KW-0472">Membrane</keyword>
<feature type="transmembrane region" description="Helical" evidence="1">
    <location>
        <begin position="140"/>
        <end position="159"/>
    </location>
</feature>
<evidence type="ECO:0000313" key="2">
    <source>
        <dbReference type="EMBL" id="TFK91642.1"/>
    </source>
</evidence>
<dbReference type="AlphaFoldDB" id="A0A5C3PQE1"/>
<accession>A0A5C3PQE1</accession>
<name>A0A5C3PQE1_9APHY</name>
<dbReference type="InParanoid" id="A0A5C3PQE1"/>
<feature type="transmembrane region" description="Helical" evidence="1">
    <location>
        <begin position="109"/>
        <end position="128"/>
    </location>
</feature>
<dbReference type="EMBL" id="ML211015">
    <property type="protein sequence ID" value="TFK91642.1"/>
    <property type="molecule type" value="Genomic_DNA"/>
</dbReference>
<proteinExistence type="predicted"/>
<dbReference type="Proteomes" id="UP000308197">
    <property type="component" value="Unassembled WGS sequence"/>
</dbReference>